<evidence type="ECO:0000313" key="8">
    <source>
        <dbReference type="EMBL" id="PRY32431.1"/>
    </source>
</evidence>
<comment type="subcellular location">
    <subcellularLocation>
        <location evidence="1">Cell membrane</location>
        <topology evidence="1">Multi-pass membrane protein</topology>
    </subcellularLocation>
</comment>
<sequence>MFQVVPEKDTSGPRAVGAAKRGGSLFRDRDYTAWWIGTTVSGYGSALAAFAYPLLILSVTGSSASAGIVASAEGIGTLATMLVGGALVDRVSRRAILVASPLVQAVAVSTVVVAVLTDHIGIVHVAVVGLVQGLAVGVANGAELPVLRRLVPEERLATAFALVQGRDMAIRLVGPSTGGVLFGLARWFPFVGDVVSFLVGALGAALVRRPLGPDPEQREARREPLPTSIAEGLRFIRSNAYLRYLTVWCALSNAITGGLLLSVVLLITDRRGDPALVGAVTSLGALGGLVGAAVSGRIARKVPGRLLVVAVSWMVVAALVGIALVPAPWAIGVLLALVFVFIAPLNVVFGTYEVRLIPDALMGRVSSAINFGAVSIRWLGPLVAGALASAFGPTAAMLGFAGIQAALAVSTVLASGLHVLDVPVDEVTAAG</sequence>
<dbReference type="InterPro" id="IPR011701">
    <property type="entry name" value="MFS"/>
</dbReference>
<dbReference type="Pfam" id="PF07690">
    <property type="entry name" value="MFS_1"/>
    <property type="match status" value="1"/>
</dbReference>
<evidence type="ECO:0000256" key="4">
    <source>
        <dbReference type="ARBA" id="ARBA00022989"/>
    </source>
</evidence>
<dbReference type="PROSITE" id="PS50850">
    <property type="entry name" value="MFS"/>
    <property type="match status" value="1"/>
</dbReference>
<dbReference type="SUPFAM" id="SSF103473">
    <property type="entry name" value="MFS general substrate transporter"/>
    <property type="match status" value="1"/>
</dbReference>
<keyword evidence="4 6" id="KW-1133">Transmembrane helix</keyword>
<feature type="transmembrane region" description="Helical" evidence="6">
    <location>
        <begin position="122"/>
        <end position="147"/>
    </location>
</feature>
<proteinExistence type="predicted"/>
<dbReference type="AlphaFoldDB" id="A0A2T0SG93"/>
<dbReference type="CDD" id="cd06173">
    <property type="entry name" value="MFS_MefA_like"/>
    <property type="match status" value="1"/>
</dbReference>
<evidence type="ECO:0000256" key="1">
    <source>
        <dbReference type="ARBA" id="ARBA00004651"/>
    </source>
</evidence>
<feature type="transmembrane region" description="Helical" evidence="6">
    <location>
        <begin position="95"/>
        <end position="116"/>
    </location>
</feature>
<name>A0A2T0SG93_9PSEU</name>
<evidence type="ECO:0000256" key="3">
    <source>
        <dbReference type="ARBA" id="ARBA00022692"/>
    </source>
</evidence>
<dbReference type="Proteomes" id="UP000239494">
    <property type="component" value="Unassembled WGS sequence"/>
</dbReference>
<keyword evidence="9" id="KW-1185">Reference proteome</keyword>
<evidence type="ECO:0000313" key="9">
    <source>
        <dbReference type="Proteomes" id="UP000239494"/>
    </source>
</evidence>
<feature type="transmembrane region" description="Helical" evidence="6">
    <location>
        <begin position="306"/>
        <end position="325"/>
    </location>
</feature>
<dbReference type="OrthoDB" id="4544213at2"/>
<dbReference type="Gene3D" id="1.20.1250.20">
    <property type="entry name" value="MFS general substrate transporter like domains"/>
    <property type="match status" value="1"/>
</dbReference>
<dbReference type="EMBL" id="PVTF01000021">
    <property type="protein sequence ID" value="PRY32431.1"/>
    <property type="molecule type" value="Genomic_DNA"/>
</dbReference>
<evidence type="ECO:0000259" key="7">
    <source>
        <dbReference type="PROSITE" id="PS50850"/>
    </source>
</evidence>
<feature type="transmembrane region" description="Helical" evidence="6">
    <location>
        <begin position="31"/>
        <end position="52"/>
    </location>
</feature>
<feature type="transmembrane region" description="Helical" evidence="6">
    <location>
        <begin position="331"/>
        <end position="349"/>
    </location>
</feature>
<organism evidence="8 9">
    <name type="scientific">Umezawaea tangerina</name>
    <dbReference type="NCBI Taxonomy" id="84725"/>
    <lineage>
        <taxon>Bacteria</taxon>
        <taxon>Bacillati</taxon>
        <taxon>Actinomycetota</taxon>
        <taxon>Actinomycetes</taxon>
        <taxon>Pseudonocardiales</taxon>
        <taxon>Pseudonocardiaceae</taxon>
        <taxon>Umezawaea</taxon>
    </lineage>
</organism>
<feature type="transmembrane region" description="Helical" evidence="6">
    <location>
        <begin position="64"/>
        <end position="88"/>
    </location>
</feature>
<protein>
    <submittedName>
        <fullName evidence="8">Putative MFS family arabinose efflux permease</fullName>
    </submittedName>
</protein>
<dbReference type="PANTHER" id="PTHR23513">
    <property type="entry name" value="INTEGRAL MEMBRANE EFFLUX PROTEIN-RELATED"/>
    <property type="match status" value="1"/>
</dbReference>
<dbReference type="GO" id="GO:0005886">
    <property type="term" value="C:plasma membrane"/>
    <property type="evidence" value="ECO:0007669"/>
    <property type="project" value="UniProtKB-SubCell"/>
</dbReference>
<accession>A0A2T0SG93</accession>
<feature type="transmembrane region" description="Helical" evidence="6">
    <location>
        <begin position="244"/>
        <end position="268"/>
    </location>
</feature>
<feature type="transmembrane region" description="Helical" evidence="6">
    <location>
        <begin position="386"/>
        <end position="409"/>
    </location>
</feature>
<feature type="transmembrane region" description="Helical" evidence="6">
    <location>
        <begin position="274"/>
        <end position="294"/>
    </location>
</feature>
<dbReference type="GO" id="GO:0022857">
    <property type="term" value="F:transmembrane transporter activity"/>
    <property type="evidence" value="ECO:0007669"/>
    <property type="project" value="InterPro"/>
</dbReference>
<comment type="caution">
    <text evidence="8">The sequence shown here is derived from an EMBL/GenBank/DDBJ whole genome shotgun (WGS) entry which is preliminary data.</text>
</comment>
<evidence type="ECO:0000256" key="6">
    <source>
        <dbReference type="SAM" id="Phobius"/>
    </source>
</evidence>
<evidence type="ECO:0000256" key="2">
    <source>
        <dbReference type="ARBA" id="ARBA00022475"/>
    </source>
</evidence>
<gene>
    <name evidence="8" type="ORF">CLV43_12125</name>
</gene>
<keyword evidence="3 6" id="KW-0812">Transmembrane</keyword>
<dbReference type="InterPro" id="IPR036259">
    <property type="entry name" value="MFS_trans_sf"/>
</dbReference>
<dbReference type="InterPro" id="IPR020846">
    <property type="entry name" value="MFS_dom"/>
</dbReference>
<feature type="domain" description="Major facilitator superfamily (MFS) profile" evidence="7">
    <location>
        <begin position="30"/>
        <end position="419"/>
    </location>
</feature>
<evidence type="ECO:0000256" key="5">
    <source>
        <dbReference type="ARBA" id="ARBA00023136"/>
    </source>
</evidence>
<keyword evidence="2" id="KW-1003">Cell membrane</keyword>
<dbReference type="PANTHER" id="PTHR23513:SF11">
    <property type="entry name" value="STAPHYLOFERRIN A TRANSPORTER"/>
    <property type="match status" value="1"/>
</dbReference>
<dbReference type="RefSeq" id="WP_146175139.1">
    <property type="nucleotide sequence ID" value="NZ_PVTF01000021.1"/>
</dbReference>
<reference evidence="8 9" key="1">
    <citation type="submission" date="2018-03" db="EMBL/GenBank/DDBJ databases">
        <title>Genomic Encyclopedia of Archaeal and Bacterial Type Strains, Phase II (KMG-II): from individual species to whole genera.</title>
        <authorList>
            <person name="Goeker M."/>
        </authorList>
    </citation>
    <scope>NUCLEOTIDE SEQUENCE [LARGE SCALE GENOMIC DNA]</scope>
    <source>
        <strain evidence="8 9">DSM 44720</strain>
    </source>
</reference>
<keyword evidence="5 6" id="KW-0472">Membrane</keyword>
<feature type="transmembrane region" description="Helical" evidence="6">
    <location>
        <begin position="361"/>
        <end position="380"/>
    </location>
</feature>